<comment type="subcellular location">
    <subcellularLocation>
        <location evidence="1">Cell envelope</location>
    </subcellularLocation>
</comment>
<evidence type="ECO:0000259" key="5">
    <source>
        <dbReference type="Pfam" id="PF25917"/>
    </source>
</evidence>
<dbReference type="EMBL" id="JJMU01000033">
    <property type="protein sequence ID" value="KGE13870.1"/>
    <property type="molecule type" value="Genomic_DNA"/>
</dbReference>
<comment type="similarity">
    <text evidence="2">Belongs to the membrane fusion protein (MFP) (TC 8.A.1) family.</text>
</comment>
<evidence type="ECO:0000259" key="4">
    <source>
        <dbReference type="Pfam" id="PF25876"/>
    </source>
</evidence>
<evidence type="ECO:0000256" key="1">
    <source>
        <dbReference type="ARBA" id="ARBA00004196"/>
    </source>
</evidence>
<dbReference type="Pfam" id="PF25917">
    <property type="entry name" value="BSH_RND"/>
    <property type="match status" value="1"/>
</dbReference>
<feature type="domain" description="Multidrug resistance protein MdtA-like C-terminal permuted SH3" evidence="7">
    <location>
        <begin position="282"/>
        <end position="338"/>
    </location>
</feature>
<name>A0A0B8T7U9_9SPHI</name>
<evidence type="ECO:0000256" key="3">
    <source>
        <dbReference type="ARBA" id="ARBA00022448"/>
    </source>
</evidence>
<keyword evidence="3" id="KW-0813">Transport</keyword>
<dbReference type="InterPro" id="IPR058625">
    <property type="entry name" value="MdtA-like_BSH"/>
</dbReference>
<protein>
    <submittedName>
        <fullName evidence="8">RND family efflux transporter MFP subunit</fullName>
    </submittedName>
</protein>
<dbReference type="RefSeq" id="WP_037499204.1">
    <property type="nucleotide sequence ID" value="NZ_JJMU01000033.1"/>
</dbReference>
<dbReference type="AlphaFoldDB" id="A0A0B8T7U9"/>
<dbReference type="OrthoDB" id="9806939at2"/>
<keyword evidence="9" id="KW-1185">Reference proteome</keyword>
<dbReference type="Pfam" id="PF25954">
    <property type="entry name" value="Beta-barrel_RND_2"/>
    <property type="match status" value="1"/>
</dbReference>
<dbReference type="SUPFAM" id="SSF111369">
    <property type="entry name" value="HlyD-like secretion proteins"/>
    <property type="match status" value="1"/>
</dbReference>
<dbReference type="InterPro" id="IPR006143">
    <property type="entry name" value="RND_pump_MFP"/>
</dbReference>
<dbReference type="Pfam" id="PF25876">
    <property type="entry name" value="HH_MFP_RND"/>
    <property type="match status" value="1"/>
</dbReference>
<dbReference type="Gene3D" id="2.40.30.170">
    <property type="match status" value="1"/>
</dbReference>
<evidence type="ECO:0000256" key="2">
    <source>
        <dbReference type="ARBA" id="ARBA00009477"/>
    </source>
</evidence>
<dbReference type="InterPro" id="IPR058627">
    <property type="entry name" value="MdtA-like_C"/>
</dbReference>
<dbReference type="NCBIfam" id="TIGR01730">
    <property type="entry name" value="RND_mfp"/>
    <property type="match status" value="1"/>
</dbReference>
<sequence length="352" mass="37965">MSKKVSIVLIAVLVIIGSLVAYRIMVNNKKANSGGGGGRSSESKVYGFVVQGKPFSDFLSLTGSIEPNEIVSLRSEISGIVEELNFSEGGKVGEGQVLIRINDGELRAQLAQAKTQNMLSAENERRAKLLLEKEAISQEEYDIASAEFRTAQSQIQLIEAQLRRTAIRAPFSGTIGLRNISKGSYITPTTDIAQLVNISKVKLQFSIPEKYASKVKIGSNVRFTVQEIAKEFSARVYAIEPIVESATRTLRVRALADNGDSQLIPGTFANVVFPLETIETGLLVPTEALIPIQNGKKLFVQKAGKASEVLVETGGRTDAEVLILKGIRAGDTVLTSGVMSLRDGSPVTVTLR</sequence>
<gene>
    <name evidence="8" type="ORF">DI53_2282</name>
</gene>
<feature type="domain" description="CusB-like beta-barrel" evidence="6">
    <location>
        <begin position="203"/>
        <end position="273"/>
    </location>
</feature>
<dbReference type="InterPro" id="IPR058792">
    <property type="entry name" value="Beta-barrel_RND_2"/>
</dbReference>
<dbReference type="GO" id="GO:0015562">
    <property type="term" value="F:efflux transmembrane transporter activity"/>
    <property type="evidence" value="ECO:0007669"/>
    <property type="project" value="TreeGrafter"/>
</dbReference>
<feature type="domain" description="Multidrug resistance protein MdtA-like barrel-sandwich hybrid" evidence="5">
    <location>
        <begin position="69"/>
        <end position="190"/>
    </location>
</feature>
<dbReference type="Gene3D" id="2.40.50.100">
    <property type="match status" value="1"/>
</dbReference>
<dbReference type="Gene3D" id="1.10.287.470">
    <property type="entry name" value="Helix hairpin bin"/>
    <property type="match status" value="1"/>
</dbReference>
<dbReference type="PATRIC" id="fig|1229276.3.peg.2344"/>
<evidence type="ECO:0000313" key="8">
    <source>
        <dbReference type="EMBL" id="KGE13870.1"/>
    </source>
</evidence>
<dbReference type="eggNOG" id="COG0845">
    <property type="taxonomic scope" value="Bacteria"/>
</dbReference>
<dbReference type="STRING" id="1229276.DI53_2282"/>
<dbReference type="PANTHER" id="PTHR30469:SF36">
    <property type="entry name" value="BLL3903 PROTEIN"/>
    <property type="match status" value="1"/>
</dbReference>
<reference evidence="9" key="1">
    <citation type="submission" date="2014-04" db="EMBL/GenBank/DDBJ databases">
        <title>Whole-Genome optical mapping and complete genome sequence of Sphingobacterium deserti sp. nov., a new spaces isolated from desert in the west of China.</title>
        <authorList>
            <person name="Teng C."/>
            <person name="Zhou Z."/>
            <person name="Li X."/>
            <person name="Chen M."/>
            <person name="Lin M."/>
            <person name="Wang L."/>
            <person name="Su S."/>
            <person name="Zhang C."/>
            <person name="Zhang W."/>
        </authorList>
    </citation>
    <scope>NUCLEOTIDE SEQUENCE [LARGE SCALE GENOMIC DNA]</scope>
    <source>
        <strain evidence="9">ACCC05744</strain>
    </source>
</reference>
<comment type="caution">
    <text evidence="8">The sequence shown here is derived from an EMBL/GenBank/DDBJ whole genome shotgun (WGS) entry which is preliminary data.</text>
</comment>
<dbReference type="PANTHER" id="PTHR30469">
    <property type="entry name" value="MULTIDRUG RESISTANCE PROTEIN MDTA"/>
    <property type="match status" value="1"/>
</dbReference>
<dbReference type="Gene3D" id="2.40.420.20">
    <property type="match status" value="1"/>
</dbReference>
<dbReference type="Pfam" id="PF25967">
    <property type="entry name" value="RND-MFP_C"/>
    <property type="match status" value="1"/>
</dbReference>
<evidence type="ECO:0000313" key="9">
    <source>
        <dbReference type="Proteomes" id="UP000031802"/>
    </source>
</evidence>
<evidence type="ECO:0000259" key="6">
    <source>
        <dbReference type="Pfam" id="PF25954"/>
    </source>
</evidence>
<evidence type="ECO:0000259" key="7">
    <source>
        <dbReference type="Pfam" id="PF25967"/>
    </source>
</evidence>
<dbReference type="Proteomes" id="UP000031802">
    <property type="component" value="Unassembled WGS sequence"/>
</dbReference>
<organism evidence="8 9">
    <name type="scientific">Sphingobacterium deserti</name>
    <dbReference type="NCBI Taxonomy" id="1229276"/>
    <lineage>
        <taxon>Bacteria</taxon>
        <taxon>Pseudomonadati</taxon>
        <taxon>Bacteroidota</taxon>
        <taxon>Sphingobacteriia</taxon>
        <taxon>Sphingobacteriales</taxon>
        <taxon>Sphingobacteriaceae</taxon>
        <taxon>Sphingobacterium</taxon>
    </lineage>
</organism>
<dbReference type="FunFam" id="2.40.30.170:FF:000010">
    <property type="entry name" value="Efflux RND transporter periplasmic adaptor subunit"/>
    <property type="match status" value="1"/>
</dbReference>
<dbReference type="InterPro" id="IPR058624">
    <property type="entry name" value="MdtA-like_HH"/>
</dbReference>
<proteinExistence type="inferred from homology"/>
<reference evidence="8 9" key="2">
    <citation type="journal article" date="2015" name="PLoS ONE">
        <title>Whole-Genome Optical Mapping and Finished Genome Sequence of Sphingobacterium deserti sp. nov., a New Species Isolated from the Western Desert of China.</title>
        <authorList>
            <person name="Teng C."/>
            <person name="Zhou Z."/>
            <person name="Molnar I."/>
            <person name="Li X."/>
            <person name="Tang R."/>
            <person name="Chen M."/>
            <person name="Wang L."/>
            <person name="Su S."/>
            <person name="Zhang W."/>
            <person name="Lin M."/>
        </authorList>
    </citation>
    <scope>NUCLEOTIDE SEQUENCE [LARGE SCALE GENOMIC DNA]</scope>
    <source>
        <strain evidence="9">ACCC05744</strain>
    </source>
</reference>
<dbReference type="GO" id="GO:1990281">
    <property type="term" value="C:efflux pump complex"/>
    <property type="evidence" value="ECO:0007669"/>
    <property type="project" value="TreeGrafter"/>
</dbReference>
<feature type="domain" description="Multidrug resistance protein MdtA-like alpha-helical hairpin" evidence="4">
    <location>
        <begin position="105"/>
        <end position="162"/>
    </location>
</feature>
<accession>A0A0B8T7U9</accession>